<protein>
    <submittedName>
        <fullName evidence="3">Tn3 family transposase</fullName>
    </submittedName>
</protein>
<keyword evidence="4" id="KW-1185">Reference proteome</keyword>
<feature type="compositionally biased region" description="Low complexity" evidence="1">
    <location>
        <begin position="179"/>
        <end position="192"/>
    </location>
</feature>
<accession>A0A7G7BD65</accession>
<dbReference type="Pfam" id="PF01526">
    <property type="entry name" value="DDE_Tnp_Tn3"/>
    <property type="match status" value="1"/>
</dbReference>
<feature type="compositionally biased region" description="Low complexity" evidence="1">
    <location>
        <begin position="246"/>
        <end position="261"/>
    </location>
</feature>
<dbReference type="AlphaFoldDB" id="A0A7G7BD65"/>
<reference evidence="4" key="1">
    <citation type="submission" date="2019-10" db="EMBL/GenBank/DDBJ databases">
        <title>Antimicrobial potential of Antarctic Bacteria.</title>
        <authorList>
            <person name="Benaud N."/>
            <person name="Edwards R.J."/>
            <person name="Ferrari B.C."/>
        </authorList>
    </citation>
    <scope>NUCLEOTIDE SEQUENCE [LARGE SCALE GENOMIC DNA]</scope>
    <source>
        <strain evidence="4">NBSH44</strain>
    </source>
</reference>
<evidence type="ECO:0000313" key="4">
    <source>
        <dbReference type="Proteomes" id="UP000515307"/>
    </source>
</evidence>
<dbReference type="EMBL" id="CP045702">
    <property type="protein sequence ID" value="QNE73280.1"/>
    <property type="molecule type" value="Genomic_DNA"/>
</dbReference>
<evidence type="ECO:0000256" key="1">
    <source>
        <dbReference type="SAM" id="MobiDB-lite"/>
    </source>
</evidence>
<evidence type="ECO:0000259" key="2">
    <source>
        <dbReference type="Pfam" id="PF01526"/>
    </source>
</evidence>
<proteinExistence type="predicted"/>
<evidence type="ECO:0000313" key="3">
    <source>
        <dbReference type="EMBL" id="QNE73280.1"/>
    </source>
</evidence>
<dbReference type="Proteomes" id="UP000515307">
    <property type="component" value="Chromosome"/>
</dbReference>
<organism evidence="3 4">
    <name type="scientific">Streptomyces finlayi</name>
    <dbReference type="NCBI Taxonomy" id="67296"/>
    <lineage>
        <taxon>Bacteria</taxon>
        <taxon>Bacillati</taxon>
        <taxon>Actinomycetota</taxon>
        <taxon>Actinomycetes</taxon>
        <taxon>Kitasatosporales</taxon>
        <taxon>Streptomycetaceae</taxon>
        <taxon>Streptomyces</taxon>
    </lineage>
</organism>
<dbReference type="GO" id="GO:0006313">
    <property type="term" value="P:DNA transposition"/>
    <property type="evidence" value="ECO:0007669"/>
    <property type="project" value="InterPro"/>
</dbReference>
<sequence length="275" mass="29428">MGHRAARRLDAVTSVSGGGSLSPEVLAERLLLVIYVYGTNTGIKAVAAGGHGHTEDELRYVRRRYLSAEAALAIAVQIANATFAARSTELWGQGSTEEEVPGHPLPTDQLHRLRGRRDDRGRDAARHHDGCRGQLHGLARPVGIRVRHHEAAELRPAAQDQADQQGEAVPAGGRRTGRLPAAHPGADPADPLGIHRPAVRPDDQVRPPRSGPAPRPPRRPCGASPATPPIPPTWRCWRSAARRRPSSWPATCGCGTSSGRSSRAERDGVPTARTP</sequence>
<dbReference type="GO" id="GO:0004803">
    <property type="term" value="F:transposase activity"/>
    <property type="evidence" value="ECO:0007669"/>
    <property type="project" value="InterPro"/>
</dbReference>
<feature type="region of interest" description="Disordered" evidence="1">
    <location>
        <begin position="154"/>
        <end position="275"/>
    </location>
</feature>
<dbReference type="InterPro" id="IPR002513">
    <property type="entry name" value="Tn3_Tnp_DDE_dom"/>
</dbReference>
<gene>
    <name evidence="3" type="ORF">F0344_00325</name>
</gene>
<name>A0A7G7BD65_9ACTN</name>
<feature type="region of interest" description="Disordered" evidence="1">
    <location>
        <begin position="93"/>
        <end position="113"/>
    </location>
</feature>
<feature type="domain" description="Tn3 transposase DDE" evidence="2">
    <location>
        <begin position="9"/>
        <end position="96"/>
    </location>
</feature>
<dbReference type="KEGG" id="sfiy:F0344_00325"/>